<comment type="caution">
    <text evidence="1">The sequence shown here is derived from an EMBL/GenBank/DDBJ whole genome shotgun (WGS) entry which is preliminary data.</text>
</comment>
<gene>
    <name evidence="1" type="ORF">ENUP19_0086G0012</name>
</gene>
<reference evidence="1 2" key="1">
    <citation type="journal article" date="2019" name="PLoS Negl. Trop. Dis.">
        <title>Whole genome sequencing of Entamoeba nuttalli reveals mammalian host-related molecular signatures and a novel octapeptide-repeat surface protein.</title>
        <authorList>
            <person name="Tanaka M."/>
            <person name="Makiuchi T."/>
            <person name="Komiyama T."/>
            <person name="Shiina T."/>
            <person name="Osaki K."/>
            <person name="Tachibana H."/>
        </authorList>
    </citation>
    <scope>NUCLEOTIDE SEQUENCE [LARGE SCALE GENOMIC DNA]</scope>
    <source>
        <strain evidence="1 2">P19-061405</strain>
    </source>
</reference>
<evidence type="ECO:0000313" key="1">
    <source>
        <dbReference type="EMBL" id="GAB1221938.1"/>
    </source>
</evidence>
<protein>
    <submittedName>
        <fullName evidence="1">Uncharacterized protein</fullName>
    </submittedName>
</protein>
<accession>A0ABQ0DGF9</accession>
<proteinExistence type="predicted"/>
<evidence type="ECO:0000313" key="2">
    <source>
        <dbReference type="Proteomes" id="UP001628156"/>
    </source>
</evidence>
<keyword evidence="2" id="KW-1185">Reference proteome</keyword>
<dbReference type="EMBL" id="BAAFRS010000086">
    <property type="protein sequence ID" value="GAB1221938.1"/>
    <property type="molecule type" value="Genomic_DNA"/>
</dbReference>
<sequence>MSLYDNIKFVVLEGAVSSDEPDVSGEYLHNSPIFNCPVVNKTKTILEGERGIKELRAGYLSYWNLINQKDSFETILEIMDQIEQAISTIKNEYINASSIEDIVEILKRTIMILDDMNKNNVCCISTGIRFKDYTMLNNNNNISENNRERTI</sequence>
<organism evidence="1 2">
    <name type="scientific">Entamoeba nuttalli</name>
    <dbReference type="NCBI Taxonomy" id="412467"/>
    <lineage>
        <taxon>Eukaryota</taxon>
        <taxon>Amoebozoa</taxon>
        <taxon>Evosea</taxon>
        <taxon>Archamoebae</taxon>
        <taxon>Mastigamoebida</taxon>
        <taxon>Entamoebidae</taxon>
        <taxon>Entamoeba</taxon>
    </lineage>
</organism>
<name>A0ABQ0DGF9_9EUKA</name>
<dbReference type="Proteomes" id="UP001628156">
    <property type="component" value="Unassembled WGS sequence"/>
</dbReference>